<evidence type="ECO:0000256" key="6">
    <source>
        <dbReference type="ARBA" id="ARBA00022840"/>
    </source>
</evidence>
<comment type="function">
    <text evidence="7">Catalyzes the synthesis of activated sulfate.</text>
</comment>
<protein>
    <recommendedName>
        <fullName evidence="3 7">Adenylyl-sulfate kinase</fullName>
        <ecNumber evidence="3 7">2.7.1.25</ecNumber>
    </recommendedName>
</protein>
<dbReference type="EC" id="2.7.1.25" evidence="3 7"/>
<dbReference type="NCBIfam" id="TIGR00455">
    <property type="entry name" value="apsK"/>
    <property type="match status" value="1"/>
</dbReference>
<keyword evidence="6 7" id="KW-0067">ATP-binding</keyword>
<dbReference type="Gene3D" id="3.40.50.300">
    <property type="entry name" value="P-loop containing nucleotide triphosphate hydrolases"/>
    <property type="match status" value="1"/>
</dbReference>
<evidence type="ECO:0000256" key="1">
    <source>
        <dbReference type="ARBA" id="ARBA00001823"/>
    </source>
</evidence>
<evidence type="ECO:0000256" key="7">
    <source>
        <dbReference type="RuleBase" id="RU004347"/>
    </source>
</evidence>
<keyword evidence="9" id="KW-0548">Nucleotidyltransferase</keyword>
<dbReference type="CDD" id="cd02027">
    <property type="entry name" value="APSK"/>
    <property type="match status" value="1"/>
</dbReference>
<dbReference type="Pfam" id="PF01583">
    <property type="entry name" value="APS_kinase"/>
    <property type="match status" value="1"/>
</dbReference>
<evidence type="ECO:0000313" key="10">
    <source>
        <dbReference type="Proteomes" id="UP000183042"/>
    </source>
</evidence>
<evidence type="ECO:0000259" key="8">
    <source>
        <dbReference type="Pfam" id="PF01583"/>
    </source>
</evidence>
<dbReference type="SUPFAM" id="SSF52540">
    <property type="entry name" value="P-loop containing nucleoside triphosphate hydrolases"/>
    <property type="match status" value="1"/>
</dbReference>
<evidence type="ECO:0000256" key="5">
    <source>
        <dbReference type="ARBA" id="ARBA00022741"/>
    </source>
</evidence>
<dbReference type="GeneID" id="65077961"/>
<dbReference type="InterPro" id="IPR050512">
    <property type="entry name" value="Sulf_AdTrans/APS_kinase"/>
</dbReference>
<dbReference type="InterPro" id="IPR027417">
    <property type="entry name" value="P-loop_NTPase"/>
</dbReference>
<comment type="similarity">
    <text evidence="7">Belongs to the APS kinase family.</text>
</comment>
<keyword evidence="7" id="KW-0418">Kinase</keyword>
<reference evidence="9 10" key="1">
    <citation type="submission" date="2016-10" db="EMBL/GenBank/DDBJ databases">
        <authorList>
            <person name="Varghese N."/>
            <person name="Submissions S."/>
        </authorList>
    </citation>
    <scope>NUCLEOTIDE SEQUENCE [LARGE SCALE GENOMIC DNA]</scope>
    <source>
        <strain evidence="9 10">DSM 14939</strain>
    </source>
</reference>
<evidence type="ECO:0000256" key="2">
    <source>
        <dbReference type="ARBA" id="ARBA00004806"/>
    </source>
</evidence>
<name>A0A1H0W254_9PSED</name>
<dbReference type="InterPro" id="IPR002891">
    <property type="entry name" value="APS"/>
</dbReference>
<keyword evidence="5 7" id="KW-0547">Nucleotide-binding</keyword>
<evidence type="ECO:0000256" key="4">
    <source>
        <dbReference type="ARBA" id="ARBA00022679"/>
    </source>
</evidence>
<dbReference type="InterPro" id="IPR059117">
    <property type="entry name" value="APS_kinase_dom"/>
</dbReference>
<dbReference type="EMBL" id="FNJH01000011">
    <property type="protein sequence ID" value="SDP84476.1"/>
    <property type="molecule type" value="Genomic_DNA"/>
</dbReference>
<dbReference type="RefSeq" id="WP_054992669.1">
    <property type="nucleotide sequence ID" value="NZ_FNJH01000011.1"/>
</dbReference>
<sequence>MSTLDNASSRSSPFDISARSPGGFAILFTGLSGAGKSSIAQALADYLQLQIKRPVTLLDGDAVRTHLCADLDFSRAGRASNIARIAYVASEVVKHKGIALCAVIAPYADSRSTMRNKIMENGCFFEVYVNTPLSVCEARDVKGLYAKARAGTLRSFTGVSDTYEPPVEPDLILDGSKGSPSLLALTIVDFLVQQKLIETPTSATDISLG</sequence>
<dbReference type="NCBIfam" id="NF003013">
    <property type="entry name" value="PRK03846.1"/>
    <property type="match status" value="1"/>
</dbReference>
<dbReference type="Proteomes" id="UP000183042">
    <property type="component" value="Unassembled WGS sequence"/>
</dbReference>
<feature type="domain" description="APS kinase" evidence="8">
    <location>
        <begin position="23"/>
        <end position="174"/>
    </location>
</feature>
<evidence type="ECO:0000313" key="9">
    <source>
        <dbReference type="EMBL" id="SDP84476.1"/>
    </source>
</evidence>
<accession>A0A1H0W254</accession>
<comment type="caution">
    <text evidence="9">The sequence shown here is derived from an EMBL/GenBank/DDBJ whole genome shotgun (WGS) entry which is preliminary data.</text>
</comment>
<evidence type="ECO:0000256" key="3">
    <source>
        <dbReference type="ARBA" id="ARBA00012121"/>
    </source>
</evidence>
<proteinExistence type="inferred from homology"/>
<dbReference type="PANTHER" id="PTHR42700">
    <property type="entry name" value="SULFATE ADENYLYLTRANSFERASE"/>
    <property type="match status" value="1"/>
</dbReference>
<gene>
    <name evidence="9" type="ORF">SAMN05216596_11158</name>
</gene>
<dbReference type="PANTHER" id="PTHR42700:SF1">
    <property type="entry name" value="SULFATE ADENYLYLTRANSFERASE"/>
    <property type="match status" value="1"/>
</dbReference>
<keyword evidence="10" id="KW-1185">Reference proteome</keyword>
<comment type="pathway">
    <text evidence="2 7">Sulfur metabolism; hydrogen sulfide biosynthesis; sulfite from sulfate: step 2/3.</text>
</comment>
<comment type="catalytic activity">
    <reaction evidence="1 7">
        <text>adenosine 5'-phosphosulfate + ATP = 3'-phosphoadenylyl sulfate + ADP + H(+)</text>
        <dbReference type="Rhea" id="RHEA:24152"/>
        <dbReference type="ChEBI" id="CHEBI:15378"/>
        <dbReference type="ChEBI" id="CHEBI:30616"/>
        <dbReference type="ChEBI" id="CHEBI:58243"/>
        <dbReference type="ChEBI" id="CHEBI:58339"/>
        <dbReference type="ChEBI" id="CHEBI:456216"/>
        <dbReference type="EC" id="2.7.1.25"/>
    </reaction>
</comment>
<organism evidence="9 10">
    <name type="scientific">Pseudomonas congelans</name>
    <dbReference type="NCBI Taxonomy" id="200452"/>
    <lineage>
        <taxon>Bacteria</taxon>
        <taxon>Pseudomonadati</taxon>
        <taxon>Pseudomonadota</taxon>
        <taxon>Gammaproteobacteria</taxon>
        <taxon>Pseudomonadales</taxon>
        <taxon>Pseudomonadaceae</taxon>
        <taxon>Pseudomonas</taxon>
    </lineage>
</organism>
<keyword evidence="4 7" id="KW-0808">Transferase</keyword>
<dbReference type="GO" id="GO:0016779">
    <property type="term" value="F:nucleotidyltransferase activity"/>
    <property type="evidence" value="ECO:0007669"/>
    <property type="project" value="UniProtKB-KW"/>
</dbReference>